<evidence type="ECO:0000256" key="2">
    <source>
        <dbReference type="ARBA" id="ARBA00022737"/>
    </source>
</evidence>
<evidence type="ECO:0000313" key="8">
    <source>
        <dbReference type="Proteomes" id="UP000886998"/>
    </source>
</evidence>
<evidence type="ECO:0000256" key="1">
    <source>
        <dbReference type="ARBA" id="ARBA00022690"/>
    </source>
</evidence>
<evidence type="ECO:0000313" key="7">
    <source>
        <dbReference type="EMBL" id="GFY67615.1"/>
    </source>
</evidence>
<dbReference type="EMBL" id="BMAV01016651">
    <property type="protein sequence ID" value="GFY67615.1"/>
    <property type="molecule type" value="Genomic_DNA"/>
</dbReference>
<dbReference type="GO" id="GO:0030154">
    <property type="term" value="P:cell differentiation"/>
    <property type="evidence" value="ECO:0007669"/>
    <property type="project" value="TreeGrafter"/>
</dbReference>
<dbReference type="PANTHER" id="PTHR10913">
    <property type="entry name" value="FOLLISTATIN-RELATED"/>
    <property type="match status" value="1"/>
</dbReference>
<evidence type="ECO:0000256" key="5">
    <source>
        <dbReference type="ARBA" id="ARBA00023180"/>
    </source>
</evidence>
<feature type="non-terminal residue" evidence="7">
    <location>
        <position position="198"/>
    </location>
</feature>
<dbReference type="PANTHER" id="PTHR10913:SF45">
    <property type="entry name" value="FOLLISTATIN, ISOFORM A-RELATED"/>
    <property type="match status" value="1"/>
</dbReference>
<dbReference type="CDD" id="cd00104">
    <property type="entry name" value="KAZAL_FS"/>
    <property type="match status" value="3"/>
</dbReference>
<protein>
    <recommendedName>
        <fullName evidence="6">Kazal-like domain-containing protein</fullName>
    </recommendedName>
</protein>
<dbReference type="PROSITE" id="PS51465">
    <property type="entry name" value="KAZAL_2"/>
    <property type="match status" value="3"/>
</dbReference>
<evidence type="ECO:0000256" key="3">
    <source>
        <dbReference type="ARBA" id="ARBA00022900"/>
    </source>
</evidence>
<keyword evidence="4" id="KW-1015">Disulfide bond</keyword>
<dbReference type="Gene3D" id="3.30.60.30">
    <property type="match status" value="3"/>
</dbReference>
<dbReference type="SUPFAM" id="SSF100895">
    <property type="entry name" value="Kazal-type serine protease inhibitors"/>
    <property type="match status" value="3"/>
</dbReference>
<dbReference type="Proteomes" id="UP000886998">
    <property type="component" value="Unassembled WGS sequence"/>
</dbReference>
<evidence type="ECO:0000256" key="4">
    <source>
        <dbReference type="ARBA" id="ARBA00023157"/>
    </source>
</evidence>
<reference evidence="7" key="1">
    <citation type="submission" date="2020-08" db="EMBL/GenBank/DDBJ databases">
        <title>Multicomponent nature underlies the extraordinary mechanical properties of spider dragline silk.</title>
        <authorList>
            <person name="Kono N."/>
            <person name="Nakamura H."/>
            <person name="Mori M."/>
            <person name="Yoshida Y."/>
            <person name="Ohtoshi R."/>
            <person name="Malay A.D."/>
            <person name="Moran D.A.P."/>
            <person name="Tomita M."/>
            <person name="Numata K."/>
            <person name="Arakawa K."/>
        </authorList>
    </citation>
    <scope>NUCLEOTIDE SEQUENCE</scope>
</reference>
<dbReference type="AlphaFoldDB" id="A0A8X6Y7L9"/>
<evidence type="ECO:0000259" key="6">
    <source>
        <dbReference type="PROSITE" id="PS51465"/>
    </source>
</evidence>
<dbReference type="GO" id="GO:0005576">
    <property type="term" value="C:extracellular region"/>
    <property type="evidence" value="ECO:0007669"/>
    <property type="project" value="TreeGrafter"/>
</dbReference>
<keyword evidence="8" id="KW-1185">Reference proteome</keyword>
<keyword evidence="1" id="KW-0646">Protease inhibitor</keyword>
<feature type="domain" description="Kazal-like" evidence="6">
    <location>
        <begin position="1"/>
        <end position="58"/>
    </location>
</feature>
<feature type="domain" description="Kazal-like" evidence="6">
    <location>
        <begin position="146"/>
        <end position="193"/>
    </location>
</feature>
<dbReference type="Pfam" id="PF07648">
    <property type="entry name" value="Kazal_2"/>
    <property type="match status" value="3"/>
</dbReference>
<feature type="domain" description="Kazal-like" evidence="6">
    <location>
        <begin position="81"/>
        <end position="128"/>
    </location>
</feature>
<dbReference type="SMART" id="SM00280">
    <property type="entry name" value="KAZAL"/>
    <property type="match status" value="3"/>
</dbReference>
<dbReference type="SMART" id="SM00057">
    <property type="entry name" value="FIMAC"/>
    <property type="match status" value="2"/>
</dbReference>
<dbReference type="InterPro" id="IPR036058">
    <property type="entry name" value="Kazal_dom_sf"/>
</dbReference>
<organism evidence="7 8">
    <name type="scientific">Trichonephila inaurata madagascariensis</name>
    <dbReference type="NCBI Taxonomy" id="2747483"/>
    <lineage>
        <taxon>Eukaryota</taxon>
        <taxon>Metazoa</taxon>
        <taxon>Ecdysozoa</taxon>
        <taxon>Arthropoda</taxon>
        <taxon>Chelicerata</taxon>
        <taxon>Arachnida</taxon>
        <taxon>Araneae</taxon>
        <taxon>Araneomorphae</taxon>
        <taxon>Entelegynae</taxon>
        <taxon>Araneoidea</taxon>
        <taxon>Nephilidae</taxon>
        <taxon>Trichonephila</taxon>
        <taxon>Trichonephila inaurata</taxon>
    </lineage>
</organism>
<dbReference type="InterPro" id="IPR002350">
    <property type="entry name" value="Kazal_dom"/>
</dbReference>
<gene>
    <name evidence="7" type="ORF">TNIN_419951</name>
</gene>
<dbReference type="InterPro" id="IPR003645">
    <property type="entry name" value="Fol_N"/>
</dbReference>
<keyword evidence="3" id="KW-0722">Serine protease inhibitor</keyword>
<keyword evidence="2" id="KW-0677">Repeat</keyword>
<dbReference type="FunFam" id="3.30.60.30:FF:000024">
    <property type="entry name" value="Transmembrane agrin"/>
    <property type="match status" value="1"/>
</dbReference>
<dbReference type="InterPro" id="IPR050653">
    <property type="entry name" value="Prot_Inhib_GrowthFact_Antg"/>
</dbReference>
<proteinExistence type="predicted"/>
<name>A0A8X6Y7L9_9ARAC</name>
<dbReference type="OrthoDB" id="6422483at2759"/>
<accession>A0A8X6Y7L9</accession>
<dbReference type="InterPro" id="IPR003884">
    <property type="entry name" value="FacI_MAC"/>
</dbReference>
<keyword evidence="5" id="KW-0325">Glycoprotein</keyword>
<dbReference type="SMART" id="SM00274">
    <property type="entry name" value="FOLN"/>
    <property type="match status" value="2"/>
</dbReference>
<comment type="caution">
    <text evidence="7">The sequence shown here is derived from an EMBL/GenBank/DDBJ whole genome shotgun (WGS) entry which is preliminary data.</text>
</comment>
<sequence length="198" mass="21843">MCVLKGGIPTCECPTCTEEFEPVCGTDGISYTNKCKLRREACEQKTEIAVAYSGLCTGCENKRCEYYAVCESDGRGNGKCVCPKACIKVESLVCGTDEVTYLNECEMRVEACRKAQYVMVVSKGPCDLCQHVHCKYGARCEEGKCVCPTECPKVSETVCANDGVTYRNECEMRHAACLHDQELNMLFYGECDEAGESQ</sequence>